<dbReference type="InterPro" id="IPR027417">
    <property type="entry name" value="P-loop_NTPase"/>
</dbReference>
<accession>A0A1Y3B7C1</accession>
<evidence type="ECO:0000256" key="4">
    <source>
        <dbReference type="ARBA" id="ARBA00022989"/>
    </source>
</evidence>
<dbReference type="PANTHER" id="PTHR48041:SF139">
    <property type="entry name" value="PROTEIN SCARLET"/>
    <property type="match status" value="1"/>
</dbReference>
<keyword evidence="7" id="KW-1185">Reference proteome</keyword>
<keyword evidence="5" id="KW-0472">Membrane</keyword>
<keyword evidence="3" id="KW-0812">Transmembrane</keyword>
<protein>
    <recommendedName>
        <fullName evidence="8">ABC transporter domain-containing protein</fullName>
    </recommendedName>
</protein>
<organism evidence="6 7">
    <name type="scientific">Euroglyphus maynei</name>
    <name type="common">Mayne's house dust mite</name>
    <dbReference type="NCBI Taxonomy" id="6958"/>
    <lineage>
        <taxon>Eukaryota</taxon>
        <taxon>Metazoa</taxon>
        <taxon>Ecdysozoa</taxon>
        <taxon>Arthropoda</taxon>
        <taxon>Chelicerata</taxon>
        <taxon>Arachnida</taxon>
        <taxon>Acari</taxon>
        <taxon>Acariformes</taxon>
        <taxon>Sarcoptiformes</taxon>
        <taxon>Astigmata</taxon>
        <taxon>Psoroptidia</taxon>
        <taxon>Analgoidea</taxon>
        <taxon>Pyroglyphidae</taxon>
        <taxon>Pyroglyphinae</taxon>
        <taxon>Euroglyphus</taxon>
    </lineage>
</organism>
<evidence type="ECO:0008006" key="8">
    <source>
        <dbReference type="Google" id="ProtNLM"/>
    </source>
</evidence>
<dbReference type="OrthoDB" id="245989at2759"/>
<dbReference type="PANTHER" id="PTHR48041">
    <property type="entry name" value="ABC TRANSPORTER G FAMILY MEMBER 28"/>
    <property type="match status" value="1"/>
</dbReference>
<evidence type="ECO:0000313" key="7">
    <source>
        <dbReference type="Proteomes" id="UP000194236"/>
    </source>
</evidence>
<name>A0A1Y3B7C1_EURMA</name>
<evidence type="ECO:0000313" key="6">
    <source>
        <dbReference type="EMBL" id="OTF76732.1"/>
    </source>
</evidence>
<evidence type="ECO:0000256" key="1">
    <source>
        <dbReference type="ARBA" id="ARBA00004141"/>
    </source>
</evidence>
<evidence type="ECO:0000256" key="3">
    <source>
        <dbReference type="ARBA" id="ARBA00022692"/>
    </source>
</evidence>
<comment type="subcellular location">
    <subcellularLocation>
        <location evidence="1">Membrane</location>
        <topology evidence="1">Multi-pass membrane protein</topology>
    </subcellularLocation>
</comment>
<comment type="caution">
    <text evidence="6">The sequence shown here is derived from an EMBL/GenBank/DDBJ whole genome shotgun (WGS) entry which is preliminary data.</text>
</comment>
<dbReference type="GO" id="GO:0042626">
    <property type="term" value="F:ATPase-coupled transmembrane transporter activity"/>
    <property type="evidence" value="ECO:0007669"/>
    <property type="project" value="TreeGrafter"/>
</dbReference>
<dbReference type="Proteomes" id="UP000194236">
    <property type="component" value="Unassembled WGS sequence"/>
</dbReference>
<dbReference type="Gene3D" id="3.40.50.300">
    <property type="entry name" value="P-loop containing nucleotide triphosphate hydrolases"/>
    <property type="match status" value="1"/>
</dbReference>
<feature type="non-terminal residue" evidence="6">
    <location>
        <position position="204"/>
    </location>
</feature>
<dbReference type="AlphaFoldDB" id="A0A1Y3B7C1"/>
<keyword evidence="4" id="KW-1133">Transmembrane helix</keyword>
<dbReference type="SUPFAM" id="SSF52540">
    <property type="entry name" value="P-loop containing nucleoside triphosphate hydrolases"/>
    <property type="match status" value="1"/>
</dbReference>
<evidence type="ECO:0000256" key="2">
    <source>
        <dbReference type="ARBA" id="ARBA00022448"/>
    </source>
</evidence>
<proteinExistence type="predicted"/>
<dbReference type="GO" id="GO:0016020">
    <property type="term" value="C:membrane"/>
    <property type="evidence" value="ECO:0007669"/>
    <property type="project" value="UniProtKB-SubCell"/>
</dbReference>
<reference evidence="6 7" key="1">
    <citation type="submission" date="2017-03" db="EMBL/GenBank/DDBJ databases">
        <title>Genome Survey of Euroglyphus maynei.</title>
        <authorList>
            <person name="Arlian L.G."/>
            <person name="Morgan M.S."/>
            <person name="Rider S.D."/>
        </authorList>
    </citation>
    <scope>NUCLEOTIDE SEQUENCE [LARGE SCALE GENOMIC DNA]</scope>
    <source>
        <strain evidence="6">Arlian Lab</strain>
        <tissue evidence="6">Whole body</tissue>
    </source>
</reference>
<evidence type="ECO:0000256" key="5">
    <source>
        <dbReference type="ARBA" id="ARBA00023136"/>
    </source>
</evidence>
<gene>
    <name evidence="6" type="ORF">BLA29_010252</name>
</gene>
<sequence>MLNELGMPDTADTYVQKCSGGERKRLALGLELISLRMPNLICIDEPTSGLDSNSAEALVACLARIARTHNLTIITSIHQPNVETLMMFDELYVLALGGVCVYSGKPTDIEQNLSSDSNHDKLSPIERLIKYSCHNHEDSKVQDLSRLTNNKILSEPENIVKDTVAIIDGIPTNRNRFTLQSCWILILRYTMFILGYQWIPLAVF</sequence>
<keyword evidence="2" id="KW-0813">Transport</keyword>
<dbReference type="InterPro" id="IPR050352">
    <property type="entry name" value="ABCG_transporters"/>
</dbReference>
<dbReference type="EMBL" id="MUJZ01036044">
    <property type="protein sequence ID" value="OTF76732.1"/>
    <property type="molecule type" value="Genomic_DNA"/>
</dbReference>